<evidence type="ECO:0000313" key="1">
    <source>
        <dbReference type="EMBL" id="KAH7918336.1"/>
    </source>
</evidence>
<organism evidence="1 2">
    <name type="scientific">Leucogyrophana mollusca</name>
    <dbReference type="NCBI Taxonomy" id="85980"/>
    <lineage>
        <taxon>Eukaryota</taxon>
        <taxon>Fungi</taxon>
        <taxon>Dikarya</taxon>
        <taxon>Basidiomycota</taxon>
        <taxon>Agaricomycotina</taxon>
        <taxon>Agaricomycetes</taxon>
        <taxon>Agaricomycetidae</taxon>
        <taxon>Boletales</taxon>
        <taxon>Boletales incertae sedis</taxon>
        <taxon>Leucogyrophana</taxon>
    </lineage>
</organism>
<comment type="caution">
    <text evidence="1">The sequence shown here is derived from an EMBL/GenBank/DDBJ whole genome shotgun (WGS) entry which is preliminary data.</text>
</comment>
<accession>A0ACB8AXS6</accession>
<dbReference type="Proteomes" id="UP000790709">
    <property type="component" value="Unassembled WGS sequence"/>
</dbReference>
<sequence length="1276" mass="145278">MSTIGGPDGGPDTSRSDSQPPPYARTCVCGRAFFQPNAFSTHERSCSRIKKRLSGALTKAKELWDSRKRRRVLSEPVVDSESNQDGPPAARIHSEACAVAFSPDEVPHSAENTNLNNPVNADPSTAQHDLDTSGLSLAVRRPRRVNRQLPKRFRDILPQKLPALPPPAADSVPSDAEAVLQPTSRTAITSPASDRRSVNATPRLRRILETTRNVFGLFRRYEGGEVPQHDPEDYVTSTDFSNVFSAPARCFSNSDSKGSFGPYPNQSSFRLGEWYWNGPSAQKSQASFKELLDIIHDPDFHSEDTKDINWRKLDQQLADGDSADGWVDSDGANWERTPITLSVPFPKKSRDPGVRDFLFGDFYHRSITSIIREKISNHHDCQRFHFEPYSLHWQRHDRTGAVQDPIQVHGELYTSPAFIDAHKEVQDLPGEPGCNMPRVVVALQFWSDSTHLTSFGNAKLWPLYLWFGNESKYRRCKPSYHLCNHVAYFQPLPDTFKDFAAEHTGGKGPTPEFMTHCHREFLHAQWSALLDSEFLEAYEHGIVITCFDGIKRRFYPRFFTYSADYPEKILFACIRNRGGCPCPRCLIPLSRVHNLGMTRDMEQRRTLARVDDIHRRNAILNARKLIYEKGWAVDSAPVERILKPESLVPTTNAFSETLTPLGTNIFAMFVVDLLHEFEIGVWKTFFIHLLRILEASKEGLLHELDRRYRLVPSFGNSTIRRFSRNSSELKQMAARDFEDLLQCAIPVFEGLLPGTHNEHVIQILFMLAHWHALAKLRMHTDSTLALLDRATVSLGAALRHFQTTVCPAFKTRELKREAEARKRHTSSRKNSRQTEPRPSTNAGTNAGTPANDGPSTNALDHPSGSNGKQPEVEPGPSARRPKVLNLQTYKLHALGDYADCIRRYGTTDSYSTEPGELEHRRPKRWYTRTSRKQYVKQITKIERRQARIRHIREQLGNQVTRDARGDESDSMAHSPEVHHVIGSSQNIPCNIPSFMQKYVDDPAIKAFLPRLKKHLLPRIRAALRSEATEIDRLQSYDPQAETPSEDDWRFVFFKNEVIHEHKLMRINYTTYDVRRAQDVINPSTTHNNIMTLATTAPDAPECFPSQHPFRYARVVGIFHANVIFTGPGTPDYNTRHLEFLWVRWYEIEEESAGWDASRLDRVRFLPMADEDAFGFLDPKDVLRGCHVIPAFACGKLHADGISISRCVDDSQDSKYYYVNRFVDRDMVMQYHLGQGVGHVHTTPDFSENSSSSCHVISTDEEHETLGGNESRKRNLF</sequence>
<protein>
    <submittedName>
        <fullName evidence="1">Uncharacterized protein</fullName>
    </submittedName>
</protein>
<keyword evidence="2" id="KW-1185">Reference proteome</keyword>
<dbReference type="EMBL" id="MU266804">
    <property type="protein sequence ID" value="KAH7918336.1"/>
    <property type="molecule type" value="Genomic_DNA"/>
</dbReference>
<reference evidence="1" key="1">
    <citation type="journal article" date="2021" name="New Phytol.">
        <title>Evolutionary innovations through gain and loss of genes in the ectomycorrhizal Boletales.</title>
        <authorList>
            <person name="Wu G."/>
            <person name="Miyauchi S."/>
            <person name="Morin E."/>
            <person name="Kuo A."/>
            <person name="Drula E."/>
            <person name="Varga T."/>
            <person name="Kohler A."/>
            <person name="Feng B."/>
            <person name="Cao Y."/>
            <person name="Lipzen A."/>
            <person name="Daum C."/>
            <person name="Hundley H."/>
            <person name="Pangilinan J."/>
            <person name="Johnson J."/>
            <person name="Barry K."/>
            <person name="LaButti K."/>
            <person name="Ng V."/>
            <person name="Ahrendt S."/>
            <person name="Min B."/>
            <person name="Choi I.G."/>
            <person name="Park H."/>
            <person name="Plett J.M."/>
            <person name="Magnuson J."/>
            <person name="Spatafora J.W."/>
            <person name="Nagy L.G."/>
            <person name="Henrissat B."/>
            <person name="Grigoriev I.V."/>
            <person name="Yang Z.L."/>
            <person name="Xu J."/>
            <person name="Martin F.M."/>
        </authorList>
    </citation>
    <scope>NUCLEOTIDE SEQUENCE</scope>
    <source>
        <strain evidence="1">KUC20120723A-06</strain>
    </source>
</reference>
<proteinExistence type="predicted"/>
<name>A0ACB8AXS6_9AGAM</name>
<evidence type="ECO:0000313" key="2">
    <source>
        <dbReference type="Proteomes" id="UP000790709"/>
    </source>
</evidence>
<gene>
    <name evidence="1" type="ORF">BV22DRAFT_1134671</name>
</gene>